<feature type="domain" description="EDRF1 N-terminal" evidence="1">
    <location>
        <begin position="2"/>
        <end position="35"/>
    </location>
</feature>
<dbReference type="PANTHER" id="PTHR15000:SF1">
    <property type="entry name" value="ERYTHROID DIFFERENTIATION-RELATED FACTOR 1"/>
    <property type="match status" value="1"/>
</dbReference>
<evidence type="ECO:0000313" key="2">
    <source>
        <dbReference type="EMBL" id="CAF4213270.1"/>
    </source>
</evidence>
<dbReference type="Pfam" id="PF23788">
    <property type="entry name" value="EDRF1_N"/>
    <property type="match status" value="1"/>
</dbReference>
<dbReference type="PANTHER" id="PTHR15000">
    <property type="entry name" value="ERYTHROID DIFFERENTIATION-RELATED FACTOR 1"/>
    <property type="match status" value="1"/>
</dbReference>
<name>A0A820CT14_9BILA</name>
<organism evidence="2 3">
    <name type="scientific">Rotaria sordida</name>
    <dbReference type="NCBI Taxonomy" id="392033"/>
    <lineage>
        <taxon>Eukaryota</taxon>
        <taxon>Metazoa</taxon>
        <taxon>Spiralia</taxon>
        <taxon>Gnathifera</taxon>
        <taxon>Rotifera</taxon>
        <taxon>Eurotatoria</taxon>
        <taxon>Bdelloidea</taxon>
        <taxon>Philodinida</taxon>
        <taxon>Philodinidae</taxon>
        <taxon>Rotaria</taxon>
    </lineage>
</organism>
<reference evidence="2" key="1">
    <citation type="submission" date="2021-02" db="EMBL/GenBank/DDBJ databases">
        <authorList>
            <person name="Nowell W R."/>
        </authorList>
    </citation>
    <scope>NUCLEOTIDE SEQUENCE</scope>
</reference>
<dbReference type="GO" id="GO:0045893">
    <property type="term" value="P:positive regulation of DNA-templated transcription"/>
    <property type="evidence" value="ECO:0007669"/>
    <property type="project" value="TreeGrafter"/>
</dbReference>
<gene>
    <name evidence="2" type="ORF">JBS370_LOCUS37096</name>
</gene>
<dbReference type="InterPro" id="IPR056582">
    <property type="entry name" value="EDRF1_N"/>
</dbReference>
<sequence length="35" mass="3941">MKMLIGSDLSIFDDQQHPTVSLLLRAMNKPINVLT</sequence>
<dbReference type="Proteomes" id="UP000663836">
    <property type="component" value="Unassembled WGS sequence"/>
</dbReference>
<protein>
    <recommendedName>
        <fullName evidence="1">EDRF1 N-terminal domain-containing protein</fullName>
    </recommendedName>
</protein>
<proteinExistence type="predicted"/>
<comment type="caution">
    <text evidence="2">The sequence shown here is derived from an EMBL/GenBank/DDBJ whole genome shotgun (WGS) entry which is preliminary data.</text>
</comment>
<evidence type="ECO:0000313" key="3">
    <source>
        <dbReference type="Proteomes" id="UP000663836"/>
    </source>
</evidence>
<dbReference type="EMBL" id="CAJOBD010016077">
    <property type="protein sequence ID" value="CAF4213270.1"/>
    <property type="molecule type" value="Genomic_DNA"/>
</dbReference>
<dbReference type="AlphaFoldDB" id="A0A820CT14"/>
<evidence type="ECO:0000259" key="1">
    <source>
        <dbReference type="Pfam" id="PF23788"/>
    </source>
</evidence>
<feature type="non-terminal residue" evidence="2">
    <location>
        <position position="35"/>
    </location>
</feature>
<accession>A0A820CT14</accession>